<evidence type="ECO:0000256" key="5">
    <source>
        <dbReference type="ARBA" id="ARBA00038359"/>
    </source>
</evidence>
<name>A0A428RGV9_9HYPO</name>
<dbReference type="Pfam" id="PF20684">
    <property type="entry name" value="Fung_rhodopsin"/>
    <property type="match status" value="1"/>
</dbReference>
<dbReference type="Proteomes" id="UP000288429">
    <property type="component" value="Unassembled WGS sequence"/>
</dbReference>
<proteinExistence type="inferred from homology"/>
<evidence type="ECO:0000256" key="4">
    <source>
        <dbReference type="ARBA" id="ARBA00023136"/>
    </source>
</evidence>
<feature type="non-terminal residue" evidence="8">
    <location>
        <position position="317"/>
    </location>
</feature>
<evidence type="ECO:0000256" key="2">
    <source>
        <dbReference type="ARBA" id="ARBA00022692"/>
    </source>
</evidence>
<feature type="transmembrane region" description="Helical" evidence="6">
    <location>
        <begin position="260"/>
        <end position="276"/>
    </location>
</feature>
<dbReference type="PANTHER" id="PTHR33048">
    <property type="entry name" value="PTH11-LIKE INTEGRAL MEMBRANE PROTEIN (AFU_ORTHOLOGUE AFUA_5G11245)"/>
    <property type="match status" value="1"/>
</dbReference>
<reference evidence="8 9" key="1">
    <citation type="submission" date="2017-06" db="EMBL/GenBank/DDBJ databases">
        <title>Cmopartive genomic analysis of Ambrosia Fusariam Clade fungi.</title>
        <authorList>
            <person name="Stajich J.E."/>
            <person name="Carrillo J."/>
            <person name="Kijimoto T."/>
            <person name="Eskalen A."/>
            <person name="O'Donnell K."/>
            <person name="Kasson M."/>
        </authorList>
    </citation>
    <scope>NUCLEOTIDE SEQUENCE [LARGE SCALE GENOMIC DNA]</scope>
    <source>
        <strain evidence="8 9">NRRL 20438</strain>
    </source>
</reference>
<keyword evidence="4 6" id="KW-0472">Membrane</keyword>
<feature type="transmembrane region" description="Helical" evidence="6">
    <location>
        <begin position="218"/>
        <end position="240"/>
    </location>
</feature>
<evidence type="ECO:0000256" key="6">
    <source>
        <dbReference type="SAM" id="Phobius"/>
    </source>
</evidence>
<dbReference type="InterPro" id="IPR049326">
    <property type="entry name" value="Rhodopsin_dom_fungi"/>
</dbReference>
<protein>
    <recommendedName>
        <fullName evidence="7">Rhodopsin domain-containing protein</fullName>
    </recommendedName>
</protein>
<comment type="similarity">
    <text evidence="5">Belongs to the SAT4 family.</text>
</comment>
<evidence type="ECO:0000313" key="9">
    <source>
        <dbReference type="Proteomes" id="UP000288429"/>
    </source>
</evidence>
<feature type="domain" description="Rhodopsin" evidence="7">
    <location>
        <begin position="26"/>
        <end position="277"/>
    </location>
</feature>
<dbReference type="PANTHER" id="PTHR33048:SF2">
    <property type="entry name" value="SRPK"/>
    <property type="match status" value="1"/>
</dbReference>
<evidence type="ECO:0000313" key="8">
    <source>
        <dbReference type="EMBL" id="RSL76755.1"/>
    </source>
</evidence>
<gene>
    <name evidence="8" type="ORF">CDV31_017363</name>
</gene>
<organism evidence="8 9">
    <name type="scientific">Fusarium ambrosium</name>
    <dbReference type="NCBI Taxonomy" id="131363"/>
    <lineage>
        <taxon>Eukaryota</taxon>
        <taxon>Fungi</taxon>
        <taxon>Dikarya</taxon>
        <taxon>Ascomycota</taxon>
        <taxon>Pezizomycotina</taxon>
        <taxon>Sordariomycetes</taxon>
        <taxon>Hypocreomycetidae</taxon>
        <taxon>Hypocreales</taxon>
        <taxon>Nectriaceae</taxon>
        <taxon>Fusarium</taxon>
        <taxon>Fusarium solani species complex</taxon>
    </lineage>
</organism>
<comment type="subcellular location">
    <subcellularLocation>
        <location evidence="1">Membrane</location>
        <topology evidence="1">Multi-pass membrane protein</topology>
    </subcellularLocation>
</comment>
<feature type="transmembrane region" description="Helical" evidence="6">
    <location>
        <begin position="13"/>
        <end position="32"/>
    </location>
</feature>
<dbReference type="EMBL" id="NIZV01001182">
    <property type="protein sequence ID" value="RSL76755.1"/>
    <property type="molecule type" value="Genomic_DNA"/>
</dbReference>
<dbReference type="InterPro" id="IPR052337">
    <property type="entry name" value="SAT4-like"/>
</dbReference>
<evidence type="ECO:0000256" key="1">
    <source>
        <dbReference type="ARBA" id="ARBA00004141"/>
    </source>
</evidence>
<sequence length="317" mass="34588">MALNPSTTFMVEIAVYLGVGLMTVAIRFGARWRQTGFAGLASDDYLAILAGVLFTAGTAAAYFAEIHWHGLANDAMTKEQRAALDADSDEYHQRVRGSQTHILGWLAYAALHWCLKLCWLFFFKRIGYGVTNMALKIDVGLAAVGVTFLGVFLTILCSCWPIYRKWQIYPDPGNICYPAVSHVQVWTSFWANLSTDLYIMSIPLPMIWSARIPGAKKFVLLVVFCGGLITMTFGGLRSGSILGGGAEGPRWAATWSCRESFVAMLVTNIPILIPLIRHGVRRARASLGCSTHGGSELGRTPPGVEESADGFQLTTIG</sequence>
<dbReference type="AlphaFoldDB" id="A0A428RGV9"/>
<keyword evidence="3 6" id="KW-1133">Transmembrane helix</keyword>
<comment type="caution">
    <text evidence="8">The sequence shown here is derived from an EMBL/GenBank/DDBJ whole genome shotgun (WGS) entry which is preliminary data.</text>
</comment>
<feature type="transmembrane region" description="Helical" evidence="6">
    <location>
        <begin position="44"/>
        <end position="64"/>
    </location>
</feature>
<feature type="transmembrane region" description="Helical" evidence="6">
    <location>
        <begin position="102"/>
        <end position="123"/>
    </location>
</feature>
<dbReference type="GO" id="GO:0016020">
    <property type="term" value="C:membrane"/>
    <property type="evidence" value="ECO:0007669"/>
    <property type="project" value="UniProtKB-SubCell"/>
</dbReference>
<evidence type="ECO:0000256" key="3">
    <source>
        <dbReference type="ARBA" id="ARBA00022989"/>
    </source>
</evidence>
<feature type="transmembrane region" description="Helical" evidence="6">
    <location>
        <begin position="135"/>
        <end position="163"/>
    </location>
</feature>
<keyword evidence="2 6" id="KW-0812">Transmembrane</keyword>
<keyword evidence="9" id="KW-1185">Reference proteome</keyword>
<evidence type="ECO:0000259" key="7">
    <source>
        <dbReference type="Pfam" id="PF20684"/>
    </source>
</evidence>
<accession>A0A428RGV9</accession>